<feature type="transmembrane region" description="Helical" evidence="9">
    <location>
        <begin position="157"/>
        <end position="175"/>
    </location>
</feature>
<keyword evidence="13" id="KW-1185">Reference proteome</keyword>
<feature type="domain" description="Phytocyanin" evidence="11">
    <location>
        <begin position="26"/>
        <end position="128"/>
    </location>
</feature>
<gene>
    <name evidence="12" type="ORF">LIER_17416</name>
</gene>
<dbReference type="Gene3D" id="2.60.40.420">
    <property type="entry name" value="Cupredoxins - blue copper proteins"/>
    <property type="match status" value="1"/>
</dbReference>
<name>A0AAV3QAA8_LITER</name>
<feature type="chain" id="PRO_5043909886" description="Phytocyanin domain-containing protein" evidence="10">
    <location>
        <begin position="25"/>
        <end position="191"/>
    </location>
</feature>
<evidence type="ECO:0000256" key="5">
    <source>
        <dbReference type="ARBA" id="ARBA00023157"/>
    </source>
</evidence>
<sequence>MSSSLTLLGTLIILLNVFISPVEAVVAFKIGEDEGWHNPGMDNTELYSQWTATKKFHVGDSLVFEYKNDSVLVVSRWGYYHCDTTKPSSVFIDGNTTLVLDNPGEFYFISGDPSHCKEGQRLFINVLPLHRYIATDPVPFPANSPAPSLRTKSGSSAVSVTVVSLIVAPAMWLVFSEVYFISKISNSPYLV</sequence>
<feature type="signal peptide" evidence="10">
    <location>
        <begin position="1"/>
        <end position="24"/>
    </location>
</feature>
<dbReference type="InterPro" id="IPR008972">
    <property type="entry name" value="Cupredoxin"/>
</dbReference>
<dbReference type="Pfam" id="PF02298">
    <property type="entry name" value="Cu_bind_like"/>
    <property type="match status" value="1"/>
</dbReference>
<evidence type="ECO:0000313" key="13">
    <source>
        <dbReference type="Proteomes" id="UP001454036"/>
    </source>
</evidence>
<comment type="similarity">
    <text evidence="8">Belongs to the early nodulin-like (ENODL) family.</text>
</comment>
<evidence type="ECO:0000256" key="6">
    <source>
        <dbReference type="ARBA" id="ARBA00023180"/>
    </source>
</evidence>
<dbReference type="EMBL" id="BAABME010004050">
    <property type="protein sequence ID" value="GAA0160994.1"/>
    <property type="molecule type" value="Genomic_DNA"/>
</dbReference>
<keyword evidence="6" id="KW-0325">Glycoprotein</keyword>
<keyword evidence="3 10" id="KW-0732">Signal</keyword>
<evidence type="ECO:0000256" key="1">
    <source>
        <dbReference type="ARBA" id="ARBA00004609"/>
    </source>
</evidence>
<dbReference type="FunFam" id="2.60.40.420:FF:000010">
    <property type="entry name" value="Early nodulin-like protein 1"/>
    <property type="match status" value="1"/>
</dbReference>
<keyword evidence="2" id="KW-0336">GPI-anchor</keyword>
<organism evidence="12 13">
    <name type="scientific">Lithospermum erythrorhizon</name>
    <name type="common">Purple gromwell</name>
    <name type="synonym">Lithospermum officinale var. erythrorhizon</name>
    <dbReference type="NCBI Taxonomy" id="34254"/>
    <lineage>
        <taxon>Eukaryota</taxon>
        <taxon>Viridiplantae</taxon>
        <taxon>Streptophyta</taxon>
        <taxon>Embryophyta</taxon>
        <taxon>Tracheophyta</taxon>
        <taxon>Spermatophyta</taxon>
        <taxon>Magnoliopsida</taxon>
        <taxon>eudicotyledons</taxon>
        <taxon>Gunneridae</taxon>
        <taxon>Pentapetalae</taxon>
        <taxon>asterids</taxon>
        <taxon>lamiids</taxon>
        <taxon>Boraginales</taxon>
        <taxon>Boraginaceae</taxon>
        <taxon>Boraginoideae</taxon>
        <taxon>Lithospermeae</taxon>
        <taxon>Lithospermum</taxon>
    </lineage>
</organism>
<dbReference type="AlphaFoldDB" id="A0AAV3QAA8"/>
<dbReference type="Proteomes" id="UP001454036">
    <property type="component" value="Unassembled WGS sequence"/>
</dbReference>
<dbReference type="InterPro" id="IPR003245">
    <property type="entry name" value="Phytocyanin_dom"/>
</dbReference>
<dbReference type="PROSITE" id="PS51485">
    <property type="entry name" value="PHYTOCYANIN"/>
    <property type="match status" value="1"/>
</dbReference>
<evidence type="ECO:0000313" key="12">
    <source>
        <dbReference type="EMBL" id="GAA0160994.1"/>
    </source>
</evidence>
<evidence type="ECO:0000256" key="9">
    <source>
        <dbReference type="SAM" id="Phobius"/>
    </source>
</evidence>
<dbReference type="SUPFAM" id="SSF49503">
    <property type="entry name" value="Cupredoxins"/>
    <property type="match status" value="1"/>
</dbReference>
<proteinExistence type="inferred from homology"/>
<keyword evidence="7" id="KW-0449">Lipoprotein</keyword>
<keyword evidence="9" id="KW-0812">Transmembrane</keyword>
<evidence type="ECO:0000256" key="3">
    <source>
        <dbReference type="ARBA" id="ARBA00022729"/>
    </source>
</evidence>
<dbReference type="GO" id="GO:0005886">
    <property type="term" value="C:plasma membrane"/>
    <property type="evidence" value="ECO:0007669"/>
    <property type="project" value="UniProtKB-SubCell"/>
</dbReference>
<comment type="subcellular location">
    <subcellularLocation>
        <location evidence="1">Cell membrane</location>
        <topology evidence="1">Lipid-anchor</topology>
        <topology evidence="1">GPI-anchor</topology>
    </subcellularLocation>
</comment>
<evidence type="ECO:0000256" key="8">
    <source>
        <dbReference type="ARBA" id="ARBA00035011"/>
    </source>
</evidence>
<evidence type="ECO:0000256" key="7">
    <source>
        <dbReference type="ARBA" id="ARBA00023288"/>
    </source>
</evidence>
<dbReference type="GO" id="GO:0009055">
    <property type="term" value="F:electron transfer activity"/>
    <property type="evidence" value="ECO:0007669"/>
    <property type="project" value="InterPro"/>
</dbReference>
<protein>
    <recommendedName>
        <fullName evidence="11">Phytocyanin domain-containing protein</fullName>
    </recommendedName>
</protein>
<evidence type="ECO:0000259" key="11">
    <source>
        <dbReference type="PROSITE" id="PS51485"/>
    </source>
</evidence>
<reference evidence="12 13" key="1">
    <citation type="submission" date="2024-01" db="EMBL/GenBank/DDBJ databases">
        <title>The complete chloroplast genome sequence of Lithospermum erythrorhizon: insights into the phylogenetic relationship among Boraginaceae species and the maternal lineages of purple gromwells.</title>
        <authorList>
            <person name="Okada T."/>
            <person name="Watanabe K."/>
        </authorList>
    </citation>
    <scope>NUCLEOTIDE SEQUENCE [LARGE SCALE GENOMIC DNA]</scope>
</reference>
<evidence type="ECO:0000256" key="2">
    <source>
        <dbReference type="ARBA" id="ARBA00022622"/>
    </source>
</evidence>
<dbReference type="GO" id="GO:0098552">
    <property type="term" value="C:side of membrane"/>
    <property type="evidence" value="ECO:0007669"/>
    <property type="project" value="UniProtKB-KW"/>
</dbReference>
<evidence type="ECO:0000256" key="4">
    <source>
        <dbReference type="ARBA" id="ARBA00023136"/>
    </source>
</evidence>
<keyword evidence="9" id="KW-1133">Transmembrane helix</keyword>
<dbReference type="PANTHER" id="PTHR33021">
    <property type="entry name" value="BLUE COPPER PROTEIN"/>
    <property type="match status" value="1"/>
</dbReference>
<dbReference type="InterPro" id="IPR039391">
    <property type="entry name" value="Phytocyanin-like"/>
</dbReference>
<keyword evidence="4 9" id="KW-0472">Membrane</keyword>
<dbReference type="PANTHER" id="PTHR33021:SF234">
    <property type="entry name" value="EARLY NODULIN-LIKE PROTEIN 7"/>
    <property type="match status" value="1"/>
</dbReference>
<accession>A0AAV3QAA8</accession>
<keyword evidence="5" id="KW-1015">Disulfide bond</keyword>
<evidence type="ECO:0000256" key="10">
    <source>
        <dbReference type="SAM" id="SignalP"/>
    </source>
</evidence>
<comment type="caution">
    <text evidence="12">The sequence shown here is derived from an EMBL/GenBank/DDBJ whole genome shotgun (WGS) entry which is preliminary data.</text>
</comment>